<feature type="region of interest" description="Disordered" evidence="2">
    <location>
        <begin position="573"/>
        <end position="597"/>
    </location>
</feature>
<feature type="compositionally biased region" description="Low complexity" evidence="2">
    <location>
        <begin position="454"/>
        <end position="463"/>
    </location>
</feature>
<feature type="region of interest" description="Disordered" evidence="2">
    <location>
        <begin position="1"/>
        <end position="22"/>
    </location>
</feature>
<feature type="compositionally biased region" description="Basic and acidic residues" evidence="2">
    <location>
        <begin position="573"/>
        <end position="584"/>
    </location>
</feature>
<evidence type="ECO:0000313" key="4">
    <source>
        <dbReference type="Proteomes" id="UP001271007"/>
    </source>
</evidence>
<keyword evidence="1" id="KW-0175">Coiled coil</keyword>
<name>A0AAJ0GEI3_9PEZI</name>
<evidence type="ECO:0000313" key="3">
    <source>
        <dbReference type="EMBL" id="KAK3055973.1"/>
    </source>
</evidence>
<dbReference type="EMBL" id="JAWDJX010000007">
    <property type="protein sequence ID" value="KAK3055973.1"/>
    <property type="molecule type" value="Genomic_DNA"/>
</dbReference>
<feature type="coiled-coil region" evidence="1">
    <location>
        <begin position="139"/>
        <end position="236"/>
    </location>
</feature>
<evidence type="ECO:0000256" key="1">
    <source>
        <dbReference type="SAM" id="Coils"/>
    </source>
</evidence>
<sequence length="597" mass="65019">MGSSWRPPRGGARNTPMQQAEPGCPYVGTVGVAGSTSNLDRLILEIMAKTYNGNISGSEVHGVVAQVDAAARDDRASYDEHIAHLSKELKLLRDGVNQQSSLSERVGSLEEGEIRLGKTSTVNESQPLRALNLRIIGDRTRLEEKVRKLKASIVTLTNHTNVNESQTLRAVNLQLIGERTRLQEEVRGLKTSIVALQNTVSDKESQMSNKQLASDKVRLEDEIRKLKASIVTLTNTTEAGKEFHKLNSLNGSLRSDIKRLQAQVIHQPSLPKFTKAGETGKEVQKLKSLNGMLHGDKSRLEKEVQQLRTQNFGLMWFSGAGAEMQKLKSMNEELRGQVGRYRGGSQYLRYEVQRLKGEVAILQKRASTVPPSHAPTGPRVPAFGLASGREIHMADFWPPAAAINAYRPNYSTPAVPASKAANNDGRLSPYNSSMSGGGYQTQQSAPLVQPGMRAAPAASPPSAITSDPRLEYRLDPVTHKRSPSETYQVAATKKVRVSDPRLAATPSLTAESGDTQSPDDTQPTSPTSEGCSLAYGAGTYENGVQTADKHPTPMAADNSTDDAVDQLILGVKAESHPLTDEEAQRLWPPPLLEYERD</sequence>
<gene>
    <name evidence="3" type="ORF">LTR09_003207</name>
</gene>
<feature type="region of interest" description="Disordered" evidence="2">
    <location>
        <begin position="474"/>
        <end position="536"/>
    </location>
</feature>
<feature type="compositionally biased region" description="Polar residues" evidence="2">
    <location>
        <begin position="429"/>
        <end position="444"/>
    </location>
</feature>
<dbReference type="AlphaFoldDB" id="A0AAJ0GEI3"/>
<reference evidence="3" key="1">
    <citation type="submission" date="2023-04" db="EMBL/GenBank/DDBJ databases">
        <title>Black Yeasts Isolated from many extreme environments.</title>
        <authorList>
            <person name="Coleine C."/>
            <person name="Stajich J.E."/>
            <person name="Selbmann L."/>
        </authorList>
    </citation>
    <scope>NUCLEOTIDE SEQUENCE</scope>
    <source>
        <strain evidence="3">CCFEE 5312</strain>
    </source>
</reference>
<dbReference type="Proteomes" id="UP001271007">
    <property type="component" value="Unassembled WGS sequence"/>
</dbReference>
<organism evidence="3 4">
    <name type="scientific">Extremus antarcticus</name>
    <dbReference type="NCBI Taxonomy" id="702011"/>
    <lineage>
        <taxon>Eukaryota</taxon>
        <taxon>Fungi</taxon>
        <taxon>Dikarya</taxon>
        <taxon>Ascomycota</taxon>
        <taxon>Pezizomycotina</taxon>
        <taxon>Dothideomycetes</taxon>
        <taxon>Dothideomycetidae</taxon>
        <taxon>Mycosphaerellales</taxon>
        <taxon>Extremaceae</taxon>
        <taxon>Extremus</taxon>
    </lineage>
</organism>
<protein>
    <submittedName>
        <fullName evidence="3">Uncharacterized protein</fullName>
    </submittedName>
</protein>
<keyword evidence="4" id="KW-1185">Reference proteome</keyword>
<feature type="region of interest" description="Disordered" evidence="2">
    <location>
        <begin position="415"/>
        <end position="444"/>
    </location>
</feature>
<feature type="region of interest" description="Disordered" evidence="2">
    <location>
        <begin position="450"/>
        <end position="469"/>
    </location>
</feature>
<feature type="compositionally biased region" description="Polar residues" evidence="2">
    <location>
        <begin position="506"/>
        <end position="530"/>
    </location>
</feature>
<accession>A0AAJ0GEI3</accession>
<evidence type="ECO:0000256" key="2">
    <source>
        <dbReference type="SAM" id="MobiDB-lite"/>
    </source>
</evidence>
<proteinExistence type="predicted"/>
<comment type="caution">
    <text evidence="3">The sequence shown here is derived from an EMBL/GenBank/DDBJ whole genome shotgun (WGS) entry which is preliminary data.</text>
</comment>